<dbReference type="Pfam" id="PF00108">
    <property type="entry name" value="Thiolase_N"/>
    <property type="match status" value="1"/>
</dbReference>
<gene>
    <name evidence="11" type="ORF">CANCADRAFT_84925</name>
</gene>
<evidence type="ECO:0000256" key="5">
    <source>
        <dbReference type="ARBA" id="ARBA00023055"/>
    </source>
</evidence>
<keyword evidence="6" id="KW-0446">Lipid-binding</keyword>
<dbReference type="AlphaFoldDB" id="A0A1E4TKR0"/>
<evidence type="ECO:0000256" key="3">
    <source>
        <dbReference type="ARBA" id="ARBA00022448"/>
    </source>
</evidence>
<protein>
    <recommendedName>
        <fullName evidence="2">propanoyl-CoA C-acyltransferase</fullName>
        <ecNumber evidence="2">2.3.1.176</ecNumber>
    </recommendedName>
    <alternativeName>
        <fullName evidence="8">Propanoyl-CoA C-acyltransferase</fullName>
    </alternativeName>
</protein>
<sequence length="458" mass="49881">MGRVFVAGVGMTAFVKPRNKIPYEEMGLEAGTKALLDAGITYDEVQFAAAGYCYGDSTSGQRVLYQLGMTSIPIVNVNNNCSTGSTALYLARQMVESGSVDCAMAIGWEKMEPGRLGKDVKWPTHTPPLGKALEMMSEVCGSTSAPINCQLFANAAEDYRKKYGGSSDDYAKIAEINHRHSANNPYSQFRDVYTLDQIKASPHYHCGVTKLQCCPTSDGAGAVIVVSEKFLQTHKYLENQIIEIAAQAMATDSVELYSRSPLQIAGYDMTKRAAEQVYKKSGISPKQVQVVELHDCFSANEFISVDALGLCDPGKASELVRNGDITYGGKYVVNPSGGLISKGHPLGATGLAQCSELVWQLRGWTDKRRVPNVRYALQHNVGLGGAVVVTLYKRPDDSIAPQSLSELPKVDGRSRLGYNPADECRSVTMNDIRRVQARASTDYIIKDTAVFKAQQSHM</sequence>
<dbReference type="FunFam" id="3.40.47.10:FF:000016">
    <property type="entry name" value="Non-specific lipid-transfer protein"/>
    <property type="match status" value="1"/>
</dbReference>
<dbReference type="InterPro" id="IPR020615">
    <property type="entry name" value="Thiolase_acyl_enz_int_AS"/>
</dbReference>
<dbReference type="PROSITE" id="PS00737">
    <property type="entry name" value="THIOLASE_2"/>
    <property type="match status" value="1"/>
</dbReference>
<organism evidence="11 12">
    <name type="scientific">Tortispora caseinolytica NRRL Y-17796</name>
    <dbReference type="NCBI Taxonomy" id="767744"/>
    <lineage>
        <taxon>Eukaryota</taxon>
        <taxon>Fungi</taxon>
        <taxon>Dikarya</taxon>
        <taxon>Ascomycota</taxon>
        <taxon>Saccharomycotina</taxon>
        <taxon>Trigonopsidomycetes</taxon>
        <taxon>Trigonopsidales</taxon>
        <taxon>Trigonopsidaceae</taxon>
        <taxon>Tortispora</taxon>
    </lineage>
</organism>
<dbReference type="CDD" id="cd00829">
    <property type="entry name" value="SCP-x_thiolase"/>
    <property type="match status" value="1"/>
</dbReference>
<evidence type="ECO:0000259" key="10">
    <source>
        <dbReference type="Pfam" id="PF22691"/>
    </source>
</evidence>
<accession>A0A1E4TKR0</accession>
<keyword evidence="5" id="KW-0445">Lipid transport</keyword>
<evidence type="ECO:0000259" key="9">
    <source>
        <dbReference type="Pfam" id="PF00108"/>
    </source>
</evidence>
<dbReference type="PANTHER" id="PTHR42870">
    <property type="entry name" value="ACETYL-COA C-ACETYLTRANSFERASE"/>
    <property type="match status" value="1"/>
</dbReference>
<dbReference type="InterPro" id="IPR020616">
    <property type="entry name" value="Thiolase_N"/>
</dbReference>
<keyword evidence="12" id="KW-1185">Reference proteome</keyword>
<keyword evidence="3" id="KW-0813">Transport</keyword>
<evidence type="ECO:0000256" key="1">
    <source>
        <dbReference type="ARBA" id="ARBA00004275"/>
    </source>
</evidence>
<dbReference type="EC" id="2.3.1.176" evidence="2"/>
<reference evidence="12" key="1">
    <citation type="submission" date="2016-02" db="EMBL/GenBank/DDBJ databases">
        <title>Comparative genomics of biotechnologically important yeasts.</title>
        <authorList>
            <consortium name="DOE Joint Genome Institute"/>
            <person name="Riley R."/>
            <person name="Haridas S."/>
            <person name="Wolfe K.H."/>
            <person name="Lopes M.R."/>
            <person name="Hittinger C.T."/>
            <person name="Goker M."/>
            <person name="Salamov A."/>
            <person name="Wisecaver J."/>
            <person name="Long T.M."/>
            <person name="Aerts A.L."/>
            <person name="Barry K."/>
            <person name="Choi C."/>
            <person name="Clum A."/>
            <person name="Coughlan A.Y."/>
            <person name="Deshpande S."/>
            <person name="Douglass A.P."/>
            <person name="Hanson S.J."/>
            <person name="Klenk H.-P."/>
            <person name="Labutti K."/>
            <person name="Lapidus A."/>
            <person name="Lindquist E."/>
            <person name="Lipzen A."/>
            <person name="Meier-Kolthoff J.P."/>
            <person name="Ohm R.A."/>
            <person name="Otillar R.P."/>
            <person name="Pangilinan J."/>
            <person name="Peng Y."/>
            <person name="Rokas A."/>
            <person name="Rosa C.A."/>
            <person name="Scheuner C."/>
            <person name="Sibirny A.A."/>
            <person name="Slot J.C."/>
            <person name="Stielow J.B."/>
            <person name="Sun H."/>
            <person name="Kurtzman C.P."/>
            <person name="Blackwell M."/>
            <person name="Jeffries T.W."/>
            <person name="Grigoriev I.V."/>
        </authorList>
    </citation>
    <scope>NUCLEOTIDE SEQUENCE [LARGE SCALE GENOMIC DNA]</scope>
    <source>
        <strain evidence="12">NRRL Y-17796</strain>
    </source>
</reference>
<comment type="subcellular location">
    <subcellularLocation>
        <location evidence="1">Peroxisome</location>
    </subcellularLocation>
</comment>
<feature type="domain" description="Thiolase N-terminal" evidence="9">
    <location>
        <begin position="4"/>
        <end position="191"/>
    </location>
</feature>
<dbReference type="Gene3D" id="3.40.47.10">
    <property type="match status" value="1"/>
</dbReference>
<feature type="domain" description="Thiolase C-terminal" evidence="10">
    <location>
        <begin position="267"/>
        <end position="383"/>
    </location>
</feature>
<evidence type="ECO:0000313" key="12">
    <source>
        <dbReference type="Proteomes" id="UP000095023"/>
    </source>
</evidence>
<dbReference type="InterPro" id="IPR016039">
    <property type="entry name" value="Thiolase-like"/>
</dbReference>
<evidence type="ECO:0000256" key="6">
    <source>
        <dbReference type="ARBA" id="ARBA00023121"/>
    </source>
</evidence>
<dbReference type="NCBIfam" id="NF006102">
    <property type="entry name" value="PRK08256.1"/>
    <property type="match status" value="1"/>
</dbReference>
<dbReference type="InterPro" id="IPR055140">
    <property type="entry name" value="Thiolase_C_2"/>
</dbReference>
<evidence type="ECO:0000256" key="8">
    <source>
        <dbReference type="ARBA" id="ARBA00032316"/>
    </source>
</evidence>
<proteinExistence type="predicted"/>
<dbReference type="PROSITE" id="PS00098">
    <property type="entry name" value="THIOLASE_1"/>
    <property type="match status" value="1"/>
</dbReference>
<evidence type="ECO:0000313" key="11">
    <source>
        <dbReference type="EMBL" id="ODV92322.1"/>
    </source>
</evidence>
<dbReference type="GO" id="GO:0005777">
    <property type="term" value="C:peroxisome"/>
    <property type="evidence" value="ECO:0007669"/>
    <property type="project" value="UniProtKB-SubCell"/>
</dbReference>
<dbReference type="Pfam" id="PF22691">
    <property type="entry name" value="Thiolase_C_1"/>
    <property type="match status" value="1"/>
</dbReference>
<dbReference type="EMBL" id="KV453841">
    <property type="protein sequence ID" value="ODV92322.1"/>
    <property type="molecule type" value="Genomic_DNA"/>
</dbReference>
<dbReference type="GO" id="GO:0016747">
    <property type="term" value="F:acyltransferase activity, transferring groups other than amino-acyl groups"/>
    <property type="evidence" value="ECO:0007669"/>
    <property type="project" value="InterPro"/>
</dbReference>
<dbReference type="InterPro" id="IPR020613">
    <property type="entry name" value="Thiolase_CS"/>
</dbReference>
<dbReference type="OrthoDB" id="542135at2759"/>
<dbReference type="PANTHER" id="PTHR42870:SF1">
    <property type="entry name" value="NON-SPECIFIC LIPID-TRANSFER PROTEIN-LIKE 2"/>
    <property type="match status" value="1"/>
</dbReference>
<evidence type="ECO:0000256" key="2">
    <source>
        <dbReference type="ARBA" id="ARBA00012352"/>
    </source>
</evidence>
<dbReference type="GO" id="GO:0008289">
    <property type="term" value="F:lipid binding"/>
    <property type="evidence" value="ECO:0007669"/>
    <property type="project" value="UniProtKB-KW"/>
</dbReference>
<dbReference type="GO" id="GO:0006869">
    <property type="term" value="P:lipid transport"/>
    <property type="evidence" value="ECO:0007669"/>
    <property type="project" value="UniProtKB-KW"/>
</dbReference>
<name>A0A1E4TKR0_9ASCO</name>
<dbReference type="SUPFAM" id="SSF53901">
    <property type="entry name" value="Thiolase-like"/>
    <property type="match status" value="2"/>
</dbReference>
<dbReference type="Proteomes" id="UP000095023">
    <property type="component" value="Unassembled WGS sequence"/>
</dbReference>
<evidence type="ECO:0000256" key="4">
    <source>
        <dbReference type="ARBA" id="ARBA00022679"/>
    </source>
</evidence>
<evidence type="ECO:0000256" key="7">
    <source>
        <dbReference type="ARBA" id="ARBA00023140"/>
    </source>
</evidence>
<keyword evidence="7" id="KW-0576">Peroxisome</keyword>
<keyword evidence="4" id="KW-0808">Transferase</keyword>